<keyword evidence="2" id="KW-1185">Reference proteome</keyword>
<evidence type="ECO:0000313" key="2">
    <source>
        <dbReference type="Proteomes" id="UP000821853"/>
    </source>
</evidence>
<organism evidence="1 2">
    <name type="scientific">Haemaphysalis longicornis</name>
    <name type="common">Bush tick</name>
    <dbReference type="NCBI Taxonomy" id="44386"/>
    <lineage>
        <taxon>Eukaryota</taxon>
        <taxon>Metazoa</taxon>
        <taxon>Ecdysozoa</taxon>
        <taxon>Arthropoda</taxon>
        <taxon>Chelicerata</taxon>
        <taxon>Arachnida</taxon>
        <taxon>Acari</taxon>
        <taxon>Parasitiformes</taxon>
        <taxon>Ixodida</taxon>
        <taxon>Ixodoidea</taxon>
        <taxon>Ixodidae</taxon>
        <taxon>Haemaphysalinae</taxon>
        <taxon>Haemaphysalis</taxon>
    </lineage>
</organism>
<sequence length="141" mass="13861">MVGIELLPAMHGAIPTTGLWPPGAGGLGSGLAGAFWPYSYGGYFNAAATAAAAAAAAAAAEAMGGGAGGRAYQAVMVPGAAATGNMEGLRRALELYHQRGVQSFFGADSALRGPAPGTFNSASIVVGSSKTEADNCNDKKP</sequence>
<dbReference type="VEuPathDB" id="VectorBase:HLOH_043362"/>
<dbReference type="EMBL" id="JABSTR010000001">
    <property type="protein sequence ID" value="KAH9360544.1"/>
    <property type="molecule type" value="Genomic_DNA"/>
</dbReference>
<evidence type="ECO:0000313" key="1">
    <source>
        <dbReference type="EMBL" id="KAH9360544.1"/>
    </source>
</evidence>
<dbReference type="AlphaFoldDB" id="A0A9J6FD37"/>
<reference evidence="1 2" key="1">
    <citation type="journal article" date="2020" name="Cell">
        <title>Large-Scale Comparative Analyses of Tick Genomes Elucidate Their Genetic Diversity and Vector Capacities.</title>
        <authorList>
            <consortium name="Tick Genome and Microbiome Consortium (TIGMIC)"/>
            <person name="Jia N."/>
            <person name="Wang J."/>
            <person name="Shi W."/>
            <person name="Du L."/>
            <person name="Sun Y."/>
            <person name="Zhan W."/>
            <person name="Jiang J.F."/>
            <person name="Wang Q."/>
            <person name="Zhang B."/>
            <person name="Ji P."/>
            <person name="Bell-Sakyi L."/>
            <person name="Cui X.M."/>
            <person name="Yuan T.T."/>
            <person name="Jiang B.G."/>
            <person name="Yang W.F."/>
            <person name="Lam T.T."/>
            <person name="Chang Q.C."/>
            <person name="Ding S.J."/>
            <person name="Wang X.J."/>
            <person name="Zhu J.G."/>
            <person name="Ruan X.D."/>
            <person name="Zhao L."/>
            <person name="Wei J.T."/>
            <person name="Ye R.Z."/>
            <person name="Que T.C."/>
            <person name="Du C.H."/>
            <person name="Zhou Y.H."/>
            <person name="Cheng J.X."/>
            <person name="Dai P.F."/>
            <person name="Guo W.B."/>
            <person name="Han X.H."/>
            <person name="Huang E.J."/>
            <person name="Li L.F."/>
            <person name="Wei W."/>
            <person name="Gao Y.C."/>
            <person name="Liu J.Z."/>
            <person name="Shao H.Z."/>
            <person name="Wang X."/>
            <person name="Wang C.C."/>
            <person name="Yang T.C."/>
            <person name="Huo Q.B."/>
            <person name="Li W."/>
            <person name="Chen H.Y."/>
            <person name="Chen S.E."/>
            <person name="Zhou L.G."/>
            <person name="Ni X.B."/>
            <person name="Tian J.H."/>
            <person name="Sheng Y."/>
            <person name="Liu T."/>
            <person name="Pan Y.S."/>
            <person name="Xia L.Y."/>
            <person name="Li J."/>
            <person name="Zhao F."/>
            <person name="Cao W.C."/>
        </authorList>
    </citation>
    <scope>NUCLEOTIDE SEQUENCE [LARGE SCALE GENOMIC DNA]</scope>
    <source>
        <strain evidence="1">HaeL-2018</strain>
    </source>
</reference>
<gene>
    <name evidence="1" type="ORF">HPB48_016438</name>
</gene>
<comment type="caution">
    <text evidence="1">The sequence shown here is derived from an EMBL/GenBank/DDBJ whole genome shotgun (WGS) entry which is preliminary data.</text>
</comment>
<dbReference type="OrthoDB" id="6503393at2759"/>
<name>A0A9J6FD37_HAELO</name>
<dbReference type="Proteomes" id="UP000821853">
    <property type="component" value="Chromosome 1"/>
</dbReference>
<protein>
    <submittedName>
        <fullName evidence="1">Uncharacterized protein</fullName>
    </submittedName>
</protein>
<accession>A0A9J6FD37</accession>
<proteinExistence type="predicted"/>